<dbReference type="RefSeq" id="WP_141294350.1">
    <property type="nucleotide sequence ID" value="NZ_BJCD01000041.1"/>
</dbReference>
<keyword evidence="2" id="KW-1015">Disulfide bond</keyword>
<evidence type="ECO:0000256" key="2">
    <source>
        <dbReference type="ARBA" id="ARBA00023157"/>
    </source>
</evidence>
<feature type="domain" description="LamG-like jellyroll fold" evidence="3">
    <location>
        <begin position="37"/>
        <end position="188"/>
    </location>
</feature>
<dbReference type="Proteomes" id="UP000299794">
    <property type="component" value="Unassembled WGS sequence"/>
</dbReference>
<dbReference type="SMART" id="SM00560">
    <property type="entry name" value="LamGL"/>
    <property type="match status" value="1"/>
</dbReference>
<comment type="caution">
    <text evidence="4">The sequence shown here is derived from an EMBL/GenBank/DDBJ whole genome shotgun (WGS) entry which is preliminary data.</text>
</comment>
<evidence type="ECO:0000256" key="1">
    <source>
        <dbReference type="ARBA" id="ARBA00022729"/>
    </source>
</evidence>
<dbReference type="Gene3D" id="2.60.120.430">
    <property type="entry name" value="Galactose-binding lectin"/>
    <property type="match status" value="1"/>
</dbReference>
<accession>A0A4P5ZGG9</accession>
<evidence type="ECO:0000259" key="3">
    <source>
        <dbReference type="SMART" id="SM00560"/>
    </source>
</evidence>
<sequence>MAPIPVYNSEDKVYSFNGISDFEKVNNSDAINFSADQDFTIAVWVKAESQQKDTKNGDNDVLEKWISGSGGYPYVIRYLNQKAGNSSGIIVAARYDGSNNPSVRSTSKVNDGQFHHVAFVRSKENNQGKLSLYINGKLEGSNTDTTTGNTKTNSPLYLGCRGYQNAGMNYFMGSIKGLSIYNVALSPEEIQAVVNPTPVKPIILDGQLQIPCKLETGVEFTNDQSQDVTFKFTPSGRFSVAEFLPECTSAGIKDFKYQDVMKYPNNTSFALLAVNKQTGAVVAEVGQETTLVVKAGETLIFILNDVPGCYCDNTSTITVNWSRSV</sequence>
<proteinExistence type="predicted"/>
<dbReference type="Pfam" id="PF13385">
    <property type="entry name" value="Laminin_G_3"/>
    <property type="match status" value="1"/>
</dbReference>
<reference evidence="5" key="1">
    <citation type="submission" date="2019-02" db="EMBL/GenBank/DDBJ databases">
        <title>Draft genome sequence of Planktothrix agardhii NIES-905.</title>
        <authorList>
            <person name="Yamaguchi H."/>
            <person name="Suzuki S."/>
            <person name="Kawachi M."/>
        </authorList>
    </citation>
    <scope>NUCLEOTIDE SEQUENCE [LARGE SCALE GENOMIC DNA]</scope>
    <source>
        <strain evidence="5">CCAP 1459/11A</strain>
    </source>
</reference>
<dbReference type="EMBL" id="BJCD01000041">
    <property type="protein sequence ID" value="GDZ94174.1"/>
    <property type="molecule type" value="Genomic_DNA"/>
</dbReference>
<dbReference type="AlphaFoldDB" id="A0A4P5ZGG9"/>
<dbReference type="InterPro" id="IPR006558">
    <property type="entry name" value="LamG-like"/>
</dbReference>
<protein>
    <recommendedName>
        <fullName evidence="3">LamG-like jellyroll fold domain-containing protein</fullName>
    </recommendedName>
</protein>
<evidence type="ECO:0000313" key="5">
    <source>
        <dbReference type="Proteomes" id="UP000299794"/>
    </source>
</evidence>
<evidence type="ECO:0000313" key="4">
    <source>
        <dbReference type="EMBL" id="GDZ94174.1"/>
    </source>
</evidence>
<keyword evidence="1" id="KW-0732">Signal</keyword>
<gene>
    <name evidence="4" type="ORF">PA905_21270</name>
</gene>
<dbReference type="SUPFAM" id="SSF49899">
    <property type="entry name" value="Concanavalin A-like lectins/glucanases"/>
    <property type="match status" value="1"/>
</dbReference>
<organism evidence="4 5">
    <name type="scientific">Planktothrix agardhii CCAP 1459/11A</name>
    <dbReference type="NCBI Taxonomy" id="282420"/>
    <lineage>
        <taxon>Bacteria</taxon>
        <taxon>Bacillati</taxon>
        <taxon>Cyanobacteriota</taxon>
        <taxon>Cyanophyceae</taxon>
        <taxon>Oscillatoriophycideae</taxon>
        <taxon>Oscillatoriales</taxon>
        <taxon>Microcoleaceae</taxon>
        <taxon>Planktothrix</taxon>
    </lineage>
</organism>
<dbReference type="InterPro" id="IPR013320">
    <property type="entry name" value="ConA-like_dom_sf"/>
</dbReference>
<dbReference type="Gene3D" id="2.60.120.200">
    <property type="match status" value="1"/>
</dbReference>
<name>A0A4P5ZGG9_PLAAG</name>